<evidence type="ECO:0000259" key="1">
    <source>
        <dbReference type="PROSITE" id="PS50112"/>
    </source>
</evidence>
<dbReference type="GO" id="GO:0003824">
    <property type="term" value="F:catalytic activity"/>
    <property type="evidence" value="ECO:0007669"/>
    <property type="project" value="UniProtKB-ARBA"/>
</dbReference>
<dbReference type="InterPro" id="IPR029787">
    <property type="entry name" value="Nucleotide_cyclase"/>
</dbReference>
<gene>
    <name evidence="4" type="ORF">H8E23_08755</name>
</gene>
<proteinExistence type="predicted"/>
<dbReference type="PROSITE" id="PS50112">
    <property type="entry name" value="PAS"/>
    <property type="match status" value="1"/>
</dbReference>
<dbReference type="InterPro" id="IPR043128">
    <property type="entry name" value="Rev_trsase/Diguanyl_cyclase"/>
</dbReference>
<dbReference type="InterPro" id="IPR000160">
    <property type="entry name" value="GGDEF_dom"/>
</dbReference>
<evidence type="ECO:0000313" key="5">
    <source>
        <dbReference type="Proteomes" id="UP000603434"/>
    </source>
</evidence>
<name>A0A8J6NWV3_9BACT</name>
<dbReference type="FunFam" id="3.30.70.270:FF:000001">
    <property type="entry name" value="Diguanylate cyclase domain protein"/>
    <property type="match status" value="1"/>
</dbReference>
<dbReference type="InterPro" id="IPR001610">
    <property type="entry name" value="PAC"/>
</dbReference>
<dbReference type="PANTHER" id="PTHR46663:SF4">
    <property type="entry name" value="DIGUANYLATE CYCLASE DGCT-RELATED"/>
    <property type="match status" value="1"/>
</dbReference>
<dbReference type="NCBIfam" id="TIGR00254">
    <property type="entry name" value="GGDEF"/>
    <property type="match status" value="1"/>
</dbReference>
<dbReference type="CDD" id="cd01949">
    <property type="entry name" value="GGDEF"/>
    <property type="match status" value="1"/>
</dbReference>
<evidence type="ECO:0000259" key="2">
    <source>
        <dbReference type="PROSITE" id="PS50113"/>
    </source>
</evidence>
<dbReference type="Gene3D" id="3.30.450.20">
    <property type="entry name" value="PAS domain"/>
    <property type="match status" value="1"/>
</dbReference>
<dbReference type="PROSITE" id="PS50887">
    <property type="entry name" value="GGDEF"/>
    <property type="match status" value="1"/>
</dbReference>
<dbReference type="InterPro" id="IPR000014">
    <property type="entry name" value="PAS"/>
</dbReference>
<protein>
    <submittedName>
        <fullName evidence="4">Sensor domain-containing diguanylate cyclase</fullName>
    </submittedName>
</protein>
<dbReference type="Gene3D" id="3.30.70.270">
    <property type="match status" value="1"/>
</dbReference>
<accession>A0A8J6NWV3</accession>
<dbReference type="SMART" id="SM00086">
    <property type="entry name" value="PAC"/>
    <property type="match status" value="1"/>
</dbReference>
<dbReference type="Pfam" id="PF13426">
    <property type="entry name" value="PAS_9"/>
    <property type="match status" value="1"/>
</dbReference>
<dbReference type="InterPro" id="IPR052163">
    <property type="entry name" value="DGC-Regulatory_Protein"/>
</dbReference>
<dbReference type="InterPro" id="IPR000700">
    <property type="entry name" value="PAS-assoc_C"/>
</dbReference>
<evidence type="ECO:0000313" key="4">
    <source>
        <dbReference type="EMBL" id="MBC8361473.1"/>
    </source>
</evidence>
<sequence>MYMDGMNLNYKALMDNLFDGVYFVDKTGTIRYWNRAAENITGFAADEVLGKRCSDNVPVHFDSDGHNLSKGLCPLEKSITDGAALETELYLCHKNGRRIPVAIRITPVRDSEGSIIGALELFSDISSKSATLLRIKELEKLSLTDPLTRLANRRFVESELSNRLQELARFKWPFGVLFMDIDHFKHFNDTYGHDVGDSILKTLANTVVGNTRPFDLFGRWGGEEFIGIMRNVDQKGLQYIGNRLRLLVEAACVVVEEKKMNVTVSLGGTMAKPDDTVEGLIKRADRLMFQSKKAGRNCLTVSD</sequence>
<comment type="caution">
    <text evidence="4">The sequence shown here is derived from an EMBL/GenBank/DDBJ whole genome shotgun (WGS) entry which is preliminary data.</text>
</comment>
<dbReference type="PROSITE" id="PS50113">
    <property type="entry name" value="PAC"/>
    <property type="match status" value="1"/>
</dbReference>
<feature type="domain" description="PAC" evidence="2">
    <location>
        <begin position="85"/>
        <end position="137"/>
    </location>
</feature>
<dbReference type="AlphaFoldDB" id="A0A8J6NWV3"/>
<dbReference type="SUPFAM" id="SSF55073">
    <property type="entry name" value="Nucleotide cyclase"/>
    <property type="match status" value="1"/>
</dbReference>
<dbReference type="EMBL" id="JACNJH010000134">
    <property type="protein sequence ID" value="MBC8361473.1"/>
    <property type="molecule type" value="Genomic_DNA"/>
</dbReference>
<dbReference type="CDD" id="cd00130">
    <property type="entry name" value="PAS"/>
    <property type="match status" value="1"/>
</dbReference>
<feature type="domain" description="PAS" evidence="1">
    <location>
        <begin position="6"/>
        <end position="51"/>
    </location>
</feature>
<dbReference type="SMART" id="SM00267">
    <property type="entry name" value="GGDEF"/>
    <property type="match status" value="1"/>
</dbReference>
<dbReference type="SMART" id="SM00091">
    <property type="entry name" value="PAS"/>
    <property type="match status" value="1"/>
</dbReference>
<dbReference type="PANTHER" id="PTHR46663">
    <property type="entry name" value="DIGUANYLATE CYCLASE DGCT-RELATED"/>
    <property type="match status" value="1"/>
</dbReference>
<reference evidence="4 5" key="1">
    <citation type="submission" date="2020-08" db="EMBL/GenBank/DDBJ databases">
        <title>Bridging the membrane lipid divide: bacteria of the FCB group superphylum have the potential to synthesize archaeal ether lipids.</title>
        <authorList>
            <person name="Villanueva L."/>
            <person name="Von Meijenfeldt F.A.B."/>
            <person name="Westbye A.B."/>
            <person name="Yadav S."/>
            <person name="Hopmans E.C."/>
            <person name="Dutilh B.E."/>
            <person name="Sinninghe Damste J.S."/>
        </authorList>
    </citation>
    <scope>NUCLEOTIDE SEQUENCE [LARGE SCALE GENOMIC DNA]</scope>
    <source>
        <strain evidence="4">NIOZ-UU30</strain>
    </source>
</reference>
<feature type="domain" description="GGDEF" evidence="3">
    <location>
        <begin position="172"/>
        <end position="303"/>
    </location>
</feature>
<evidence type="ECO:0000259" key="3">
    <source>
        <dbReference type="PROSITE" id="PS50887"/>
    </source>
</evidence>
<dbReference type="InterPro" id="IPR035965">
    <property type="entry name" value="PAS-like_dom_sf"/>
</dbReference>
<dbReference type="NCBIfam" id="TIGR00229">
    <property type="entry name" value="sensory_box"/>
    <property type="match status" value="1"/>
</dbReference>
<dbReference type="SUPFAM" id="SSF55785">
    <property type="entry name" value="PYP-like sensor domain (PAS domain)"/>
    <property type="match status" value="1"/>
</dbReference>
<organism evidence="4 5">
    <name type="scientific">Candidatus Desulfatibia profunda</name>
    <dbReference type="NCBI Taxonomy" id="2841695"/>
    <lineage>
        <taxon>Bacteria</taxon>
        <taxon>Pseudomonadati</taxon>
        <taxon>Thermodesulfobacteriota</taxon>
        <taxon>Desulfobacteria</taxon>
        <taxon>Desulfobacterales</taxon>
        <taxon>Desulfobacterales incertae sedis</taxon>
        <taxon>Candidatus Desulfatibia</taxon>
    </lineage>
</organism>
<dbReference type="Proteomes" id="UP000603434">
    <property type="component" value="Unassembled WGS sequence"/>
</dbReference>
<dbReference type="Pfam" id="PF00990">
    <property type="entry name" value="GGDEF"/>
    <property type="match status" value="1"/>
</dbReference>